<organism evidence="1 2">
    <name type="scientific">Pontibacter indicus</name>
    <dbReference type="NCBI Taxonomy" id="1317125"/>
    <lineage>
        <taxon>Bacteria</taxon>
        <taxon>Pseudomonadati</taxon>
        <taxon>Bacteroidota</taxon>
        <taxon>Cytophagia</taxon>
        <taxon>Cytophagales</taxon>
        <taxon>Hymenobacteraceae</taxon>
        <taxon>Pontibacter</taxon>
    </lineage>
</organism>
<dbReference type="OrthoDB" id="9810827at2"/>
<dbReference type="Pfam" id="PF10604">
    <property type="entry name" value="Polyketide_cyc2"/>
    <property type="match status" value="1"/>
</dbReference>
<dbReference type="RefSeq" id="WP_076668748.1">
    <property type="nucleotide sequence ID" value="NZ_FTPP01000002.1"/>
</dbReference>
<dbReference type="Gene3D" id="3.30.530.20">
    <property type="match status" value="1"/>
</dbReference>
<dbReference type="CDD" id="cd07822">
    <property type="entry name" value="SRPBCC_4"/>
    <property type="match status" value="1"/>
</dbReference>
<dbReference type="SUPFAM" id="SSF55961">
    <property type="entry name" value="Bet v1-like"/>
    <property type="match status" value="1"/>
</dbReference>
<reference evidence="2" key="1">
    <citation type="submission" date="2017-01" db="EMBL/GenBank/DDBJ databases">
        <authorList>
            <person name="Varghese N."/>
            <person name="Submissions S."/>
        </authorList>
    </citation>
    <scope>NUCLEOTIDE SEQUENCE [LARGE SCALE GENOMIC DNA]</scope>
    <source>
        <strain evidence="2">LP100</strain>
    </source>
</reference>
<dbReference type="AlphaFoldDB" id="A0A1R3XF17"/>
<proteinExistence type="predicted"/>
<dbReference type="EMBL" id="FTPP01000002">
    <property type="protein sequence ID" value="SIT89890.1"/>
    <property type="molecule type" value="Genomic_DNA"/>
</dbReference>
<dbReference type="InterPro" id="IPR023393">
    <property type="entry name" value="START-like_dom_sf"/>
</dbReference>
<keyword evidence="2" id="KW-1185">Reference proteome</keyword>
<gene>
    <name evidence="1" type="ORF">SAMN05444128_2154</name>
</gene>
<name>A0A1R3XF17_9BACT</name>
<accession>A0A1R3XF17</accession>
<dbReference type="InterPro" id="IPR019587">
    <property type="entry name" value="Polyketide_cyclase/dehydratase"/>
</dbReference>
<dbReference type="PANTHER" id="PTHR36166:SF1">
    <property type="entry name" value="SRPBCC DOMAIN-CONTAINING PROTEIN"/>
    <property type="match status" value="1"/>
</dbReference>
<evidence type="ECO:0000313" key="2">
    <source>
        <dbReference type="Proteomes" id="UP000187181"/>
    </source>
</evidence>
<dbReference type="PANTHER" id="PTHR36166">
    <property type="entry name" value="CHROMOSOME 9, WHOLE GENOME SHOTGUN SEQUENCE"/>
    <property type="match status" value="1"/>
</dbReference>
<dbReference type="Proteomes" id="UP000187181">
    <property type="component" value="Unassembled WGS sequence"/>
</dbReference>
<evidence type="ECO:0008006" key="3">
    <source>
        <dbReference type="Google" id="ProtNLM"/>
    </source>
</evidence>
<sequence>MQHIETEILINASPEKVWAVLTDFDHHPKWNPFIKSIEGEKAVGKQLKVAIQPPGGGGMTFKPEVLAFEANKEFRWKGKLLVKGIFDGEHYFRLADAGNGATRFSHGEKFSGFLVALMGGMLDKTKAGFELMNEALKKECEKV</sequence>
<protein>
    <recommendedName>
        <fullName evidence="3">Polyketide cyclase / dehydrase and lipid transport</fullName>
    </recommendedName>
</protein>
<evidence type="ECO:0000313" key="1">
    <source>
        <dbReference type="EMBL" id="SIT89890.1"/>
    </source>
</evidence>